<dbReference type="InterPro" id="IPR013083">
    <property type="entry name" value="Znf_RING/FYVE/PHD"/>
</dbReference>
<evidence type="ECO:0000259" key="5">
    <source>
        <dbReference type="PROSITE" id="PS50016"/>
    </source>
</evidence>
<accession>A0A6G0VTE5</accession>
<evidence type="ECO:0000256" key="4">
    <source>
        <dbReference type="PROSITE-ProRule" id="PRU00146"/>
    </source>
</evidence>
<sequence>MLCNACNDDVIDDDVITCSICNEFYHFMCAGMKESSYRKMSKITKSKWACNKCKFN</sequence>
<dbReference type="GO" id="GO:0008270">
    <property type="term" value="F:zinc ion binding"/>
    <property type="evidence" value="ECO:0007669"/>
    <property type="project" value="UniProtKB-KW"/>
</dbReference>
<evidence type="ECO:0000256" key="2">
    <source>
        <dbReference type="ARBA" id="ARBA00022771"/>
    </source>
</evidence>
<dbReference type="AlphaFoldDB" id="A0A6G0VTE5"/>
<dbReference type="InterPro" id="IPR019786">
    <property type="entry name" value="Zinc_finger_PHD-type_CS"/>
</dbReference>
<protein>
    <submittedName>
        <fullName evidence="6">E3 ubiquitin-protein ligase TRAIP-like</fullName>
    </submittedName>
</protein>
<dbReference type="SMART" id="SM00249">
    <property type="entry name" value="PHD"/>
    <property type="match status" value="1"/>
</dbReference>
<keyword evidence="1" id="KW-0479">Metal-binding</keyword>
<dbReference type="InterPro" id="IPR019787">
    <property type="entry name" value="Znf_PHD-finger"/>
</dbReference>
<proteinExistence type="predicted"/>
<evidence type="ECO:0000256" key="1">
    <source>
        <dbReference type="ARBA" id="ARBA00022723"/>
    </source>
</evidence>
<dbReference type="EMBL" id="VUJU01013129">
    <property type="protein sequence ID" value="KAF0705832.1"/>
    <property type="molecule type" value="Genomic_DNA"/>
</dbReference>
<evidence type="ECO:0000313" key="7">
    <source>
        <dbReference type="Proteomes" id="UP000478052"/>
    </source>
</evidence>
<feature type="domain" description="PHD-type" evidence="5">
    <location>
        <begin position="1"/>
        <end position="56"/>
    </location>
</feature>
<dbReference type="PROSITE" id="PS50016">
    <property type="entry name" value="ZF_PHD_2"/>
    <property type="match status" value="1"/>
</dbReference>
<keyword evidence="2 4" id="KW-0863">Zinc-finger</keyword>
<name>A0A6G0VTE5_APHCR</name>
<evidence type="ECO:0000256" key="3">
    <source>
        <dbReference type="ARBA" id="ARBA00022833"/>
    </source>
</evidence>
<comment type="caution">
    <text evidence="6">The sequence shown here is derived from an EMBL/GenBank/DDBJ whole genome shotgun (WGS) entry which is preliminary data.</text>
</comment>
<evidence type="ECO:0000313" key="6">
    <source>
        <dbReference type="EMBL" id="KAF0705832.1"/>
    </source>
</evidence>
<dbReference type="Pfam" id="PF00628">
    <property type="entry name" value="PHD"/>
    <property type="match status" value="1"/>
</dbReference>
<keyword evidence="7" id="KW-1185">Reference proteome</keyword>
<feature type="non-terminal residue" evidence="6">
    <location>
        <position position="56"/>
    </location>
</feature>
<dbReference type="Proteomes" id="UP000478052">
    <property type="component" value="Unassembled WGS sequence"/>
</dbReference>
<reference evidence="6 7" key="1">
    <citation type="submission" date="2019-08" db="EMBL/GenBank/DDBJ databases">
        <title>Whole genome of Aphis craccivora.</title>
        <authorList>
            <person name="Voronova N.V."/>
            <person name="Shulinski R.S."/>
            <person name="Bandarenka Y.V."/>
            <person name="Zhorov D.G."/>
            <person name="Warner D."/>
        </authorList>
    </citation>
    <scope>NUCLEOTIDE SEQUENCE [LARGE SCALE GENOMIC DNA]</scope>
    <source>
        <strain evidence="6">180601</strain>
        <tissue evidence="6">Whole Body</tissue>
    </source>
</reference>
<keyword evidence="3" id="KW-0862">Zinc</keyword>
<dbReference type="Gene3D" id="3.30.40.10">
    <property type="entry name" value="Zinc/RING finger domain, C3HC4 (zinc finger)"/>
    <property type="match status" value="1"/>
</dbReference>
<gene>
    <name evidence="6" type="ORF">FWK35_00030430</name>
</gene>
<dbReference type="InterPro" id="IPR001965">
    <property type="entry name" value="Znf_PHD"/>
</dbReference>
<dbReference type="InterPro" id="IPR011011">
    <property type="entry name" value="Znf_FYVE_PHD"/>
</dbReference>
<dbReference type="PROSITE" id="PS01359">
    <property type="entry name" value="ZF_PHD_1"/>
    <property type="match status" value="1"/>
</dbReference>
<organism evidence="6 7">
    <name type="scientific">Aphis craccivora</name>
    <name type="common">Cowpea aphid</name>
    <dbReference type="NCBI Taxonomy" id="307492"/>
    <lineage>
        <taxon>Eukaryota</taxon>
        <taxon>Metazoa</taxon>
        <taxon>Ecdysozoa</taxon>
        <taxon>Arthropoda</taxon>
        <taxon>Hexapoda</taxon>
        <taxon>Insecta</taxon>
        <taxon>Pterygota</taxon>
        <taxon>Neoptera</taxon>
        <taxon>Paraneoptera</taxon>
        <taxon>Hemiptera</taxon>
        <taxon>Sternorrhyncha</taxon>
        <taxon>Aphidomorpha</taxon>
        <taxon>Aphidoidea</taxon>
        <taxon>Aphididae</taxon>
        <taxon>Aphidini</taxon>
        <taxon>Aphis</taxon>
        <taxon>Aphis</taxon>
    </lineage>
</organism>
<dbReference type="SUPFAM" id="SSF57903">
    <property type="entry name" value="FYVE/PHD zinc finger"/>
    <property type="match status" value="1"/>
</dbReference>
<dbReference type="OrthoDB" id="6609678at2759"/>